<dbReference type="EMBL" id="VTEZ01000006">
    <property type="protein sequence ID" value="TYS82991.1"/>
    <property type="molecule type" value="Genomic_DNA"/>
</dbReference>
<dbReference type="SUPFAM" id="SSF52266">
    <property type="entry name" value="SGNH hydrolase"/>
    <property type="match status" value="1"/>
</dbReference>
<sequence>MKTFSLIILAIGCAAVLFYGNQYWEERTSPSAPENQSANEEGTDIEVAETADYETLIENWPEEAKASFRKALKEGTPYRLALVGSSALGEGENGWAEQVKDRLESTFDGKLEVEIYAYDTTSIDFVNGEDAEEVLNSDPDLVLLEPFALSDNSNLVGSENNHESIQIFKRKLNEQNEEAVLMLQPTHPIVGATYYPKQIEELKAFAEEQNISYLNHWTAWPEEDALSAYLVESQETPNEEGHEVWAKYLIEYFIADEE</sequence>
<dbReference type="Gene3D" id="3.40.50.1110">
    <property type="entry name" value="SGNH hydrolase"/>
    <property type="match status" value="1"/>
</dbReference>
<name>A0A5D4TNK1_9BACI</name>
<evidence type="ECO:0000313" key="2">
    <source>
        <dbReference type="Proteomes" id="UP000324269"/>
    </source>
</evidence>
<dbReference type="Proteomes" id="UP000324269">
    <property type="component" value="Unassembled WGS sequence"/>
</dbReference>
<gene>
    <name evidence="1" type="ORF">FZC85_17950</name>
</gene>
<dbReference type="AlphaFoldDB" id="A0A5D4TNK1"/>
<reference evidence="1 2" key="1">
    <citation type="submission" date="2019-08" db="EMBL/GenBank/DDBJ databases">
        <title>Bacillus genomes from the desert of Cuatro Cienegas, Coahuila.</title>
        <authorList>
            <person name="Olmedo-Alvarez G."/>
        </authorList>
    </citation>
    <scope>NUCLEOTIDE SEQUENCE [LARGE SCALE GENOMIC DNA]</scope>
    <source>
        <strain evidence="1 2">CH87b_3T</strain>
    </source>
</reference>
<protein>
    <recommendedName>
        <fullName evidence="3">SGNH/GDSL hydrolase family protein</fullName>
    </recommendedName>
</protein>
<accession>A0A5D4TNK1</accession>
<evidence type="ECO:0008006" key="3">
    <source>
        <dbReference type="Google" id="ProtNLM"/>
    </source>
</evidence>
<dbReference type="OrthoDB" id="2451965at2"/>
<comment type="caution">
    <text evidence="1">The sequence shown here is derived from an EMBL/GenBank/DDBJ whole genome shotgun (WGS) entry which is preliminary data.</text>
</comment>
<organism evidence="1 2">
    <name type="scientific">Rossellomorea aquimaris</name>
    <dbReference type="NCBI Taxonomy" id="189382"/>
    <lineage>
        <taxon>Bacteria</taxon>
        <taxon>Bacillati</taxon>
        <taxon>Bacillota</taxon>
        <taxon>Bacilli</taxon>
        <taxon>Bacillales</taxon>
        <taxon>Bacillaceae</taxon>
        <taxon>Rossellomorea</taxon>
    </lineage>
</organism>
<dbReference type="RefSeq" id="WP_148970404.1">
    <property type="nucleotide sequence ID" value="NZ_JBNIKW010000006.1"/>
</dbReference>
<dbReference type="InterPro" id="IPR036514">
    <property type="entry name" value="SGNH_hydro_sf"/>
</dbReference>
<proteinExistence type="predicted"/>
<evidence type="ECO:0000313" key="1">
    <source>
        <dbReference type="EMBL" id="TYS82991.1"/>
    </source>
</evidence>